<feature type="domain" description="Glutaredoxin" evidence="2">
    <location>
        <begin position="4"/>
        <end position="67"/>
    </location>
</feature>
<protein>
    <submittedName>
        <fullName evidence="3">Unnamed protein product</fullName>
    </submittedName>
</protein>
<dbReference type="Pfam" id="PF00462">
    <property type="entry name" value="Glutaredoxin"/>
    <property type="match status" value="1"/>
</dbReference>
<dbReference type="GO" id="GO:0034599">
    <property type="term" value="P:cellular response to oxidative stress"/>
    <property type="evidence" value="ECO:0007669"/>
    <property type="project" value="TreeGrafter"/>
</dbReference>
<dbReference type="AlphaFoldDB" id="A0A9W6TAG0"/>
<dbReference type="PANTHER" id="PTHR45694:SF5">
    <property type="entry name" value="GLUTAREDOXIN 2"/>
    <property type="match status" value="1"/>
</dbReference>
<dbReference type="GO" id="GO:0005796">
    <property type="term" value="C:Golgi lumen"/>
    <property type="evidence" value="ECO:0007669"/>
    <property type="project" value="TreeGrafter"/>
</dbReference>
<accession>A0A9W6TAG0</accession>
<comment type="caution">
    <text evidence="3">The sequence shown here is derived from an EMBL/GenBank/DDBJ whole genome shotgun (WGS) entry which is preliminary data.</text>
</comment>
<dbReference type="PRINTS" id="PR00160">
    <property type="entry name" value="GLUTAREDOXIN"/>
</dbReference>
<dbReference type="Gene3D" id="3.40.30.10">
    <property type="entry name" value="Glutaredoxin"/>
    <property type="match status" value="1"/>
</dbReference>
<comment type="similarity">
    <text evidence="1">Belongs to the glutaredoxin family. Monothiol subfamily.</text>
</comment>
<organism evidence="3 4">
    <name type="scientific">Candida boidinii</name>
    <name type="common">Yeast</name>
    <dbReference type="NCBI Taxonomy" id="5477"/>
    <lineage>
        <taxon>Eukaryota</taxon>
        <taxon>Fungi</taxon>
        <taxon>Dikarya</taxon>
        <taxon>Ascomycota</taxon>
        <taxon>Saccharomycotina</taxon>
        <taxon>Pichiomycetes</taxon>
        <taxon>Pichiales</taxon>
        <taxon>Pichiaceae</taxon>
        <taxon>Ogataea</taxon>
        <taxon>Ogataea/Candida clade</taxon>
    </lineage>
</organism>
<dbReference type="SUPFAM" id="SSF52833">
    <property type="entry name" value="Thioredoxin-like"/>
    <property type="match status" value="1"/>
</dbReference>
<dbReference type="InterPro" id="IPR014025">
    <property type="entry name" value="Glutaredoxin_subgr"/>
</dbReference>
<evidence type="ECO:0000259" key="2">
    <source>
        <dbReference type="Pfam" id="PF00462"/>
    </source>
</evidence>
<dbReference type="FunFam" id="3.40.30.10:FF:000093">
    <property type="entry name" value="Glutaredoxin 2"/>
    <property type="match status" value="1"/>
</dbReference>
<dbReference type="InterPro" id="IPR036249">
    <property type="entry name" value="Thioredoxin-like_sf"/>
</dbReference>
<gene>
    <name evidence="3" type="ORF">Cboi02_000681600</name>
</gene>
<dbReference type="CDD" id="cd03419">
    <property type="entry name" value="GRX_GRXh_1_2_like"/>
    <property type="match status" value="1"/>
</dbReference>
<name>A0A9W6TAG0_CANBO</name>
<dbReference type="PANTHER" id="PTHR45694">
    <property type="entry name" value="GLUTAREDOXIN 2"/>
    <property type="match status" value="1"/>
</dbReference>
<evidence type="ECO:0000313" key="4">
    <source>
        <dbReference type="Proteomes" id="UP001165120"/>
    </source>
</evidence>
<evidence type="ECO:0000313" key="3">
    <source>
        <dbReference type="EMBL" id="GME82682.1"/>
    </source>
</evidence>
<dbReference type="GO" id="GO:0000324">
    <property type="term" value="C:fungal-type vacuole"/>
    <property type="evidence" value="ECO:0007669"/>
    <property type="project" value="TreeGrafter"/>
</dbReference>
<dbReference type="GO" id="GO:0004362">
    <property type="term" value="F:glutathione-disulfide reductase (NADPH) activity"/>
    <property type="evidence" value="ECO:0007669"/>
    <property type="project" value="UniProtKB-ARBA"/>
</dbReference>
<dbReference type="EMBL" id="BSXN01005402">
    <property type="protein sequence ID" value="GME82682.1"/>
    <property type="molecule type" value="Genomic_DNA"/>
</dbReference>
<evidence type="ECO:0000256" key="1">
    <source>
        <dbReference type="ARBA" id="ARBA00009630"/>
    </source>
</evidence>
<keyword evidence="4" id="KW-1185">Reference proteome</keyword>
<proteinExistence type="inferred from homology"/>
<dbReference type="Proteomes" id="UP001165120">
    <property type="component" value="Unassembled WGS sequence"/>
</dbReference>
<dbReference type="PROSITE" id="PS51354">
    <property type="entry name" value="GLUTAREDOXIN_2"/>
    <property type="match status" value="1"/>
</dbReference>
<reference evidence="3" key="1">
    <citation type="submission" date="2023-04" db="EMBL/GenBank/DDBJ databases">
        <title>Candida boidinii NBRC 10035.</title>
        <authorList>
            <person name="Ichikawa N."/>
            <person name="Sato H."/>
            <person name="Tonouchi N."/>
        </authorList>
    </citation>
    <scope>NUCLEOTIDE SEQUENCE</scope>
    <source>
        <strain evidence="3">NBRC 10035</strain>
    </source>
</reference>
<dbReference type="GO" id="GO:0005801">
    <property type="term" value="C:cis-Golgi network"/>
    <property type="evidence" value="ECO:0007669"/>
    <property type="project" value="UniProtKB-ARBA"/>
</dbReference>
<dbReference type="NCBIfam" id="TIGR02180">
    <property type="entry name" value="GRX_euk"/>
    <property type="match status" value="1"/>
</dbReference>
<dbReference type="InterPro" id="IPR011899">
    <property type="entry name" value="Glutaredoxin_euk/vir"/>
</dbReference>
<dbReference type="InterPro" id="IPR002109">
    <property type="entry name" value="Glutaredoxin"/>
</dbReference>
<sequence>MSPVVIFSKSYCPYSKKLKNLLQNSYEITPQPTIVELDLHKNGVELQKYIGEVSGRKTVPNLFVAGQSRGGCDEMVELHSDNKLLKKLQLWGSGNVKVSKVNAPSNS</sequence>